<evidence type="ECO:0000313" key="2">
    <source>
        <dbReference type="Proteomes" id="UP001647509"/>
    </source>
</evidence>
<reference evidence="1" key="1">
    <citation type="submission" date="2021-05" db="EMBL/GenBank/DDBJ databases">
        <title>Draft genomes of bacteria isolated from model marine particles.</title>
        <authorList>
            <person name="Datta M.S."/>
            <person name="Schwartzman J.A."/>
            <person name="Enke T.N."/>
            <person name="Saavedra J."/>
            <person name="Cermak N."/>
            <person name="Cordero O.X."/>
        </authorList>
    </citation>
    <scope>NUCLEOTIDE SEQUENCE</scope>
    <source>
        <strain evidence="1">I2M19</strain>
    </source>
</reference>
<dbReference type="EMBL" id="JAHKPD010000011">
    <property type="protein sequence ID" value="MBU2950206.1"/>
    <property type="molecule type" value="Genomic_DNA"/>
</dbReference>
<organism evidence="1 2">
    <name type="scientific">Pseudotamlana agarivorans</name>
    <dbReference type="NCBI Taxonomy" id="481183"/>
    <lineage>
        <taxon>Bacteria</taxon>
        <taxon>Pseudomonadati</taxon>
        <taxon>Bacteroidota</taxon>
        <taxon>Flavobacteriia</taxon>
        <taxon>Flavobacteriales</taxon>
        <taxon>Flavobacteriaceae</taxon>
        <taxon>Pseudotamlana</taxon>
    </lineage>
</organism>
<gene>
    <name evidence="1" type="ORF">KO493_05820</name>
</gene>
<proteinExistence type="predicted"/>
<protein>
    <submittedName>
        <fullName evidence="1">Uncharacterized protein</fullName>
    </submittedName>
</protein>
<evidence type="ECO:0000313" key="1">
    <source>
        <dbReference type="EMBL" id="MBU2950206.1"/>
    </source>
</evidence>
<accession>A0ACC5U7F1</accession>
<sequence>MIQALGTDAAPIDGKTLADRLYLINDYARQINFYEYKKTETDGESQELNTWSLFFEDSLPFQLATLSKTSIDKLETQFLLLYQELEANPSKESLESLFNFIFNKIITPITLLYKSVEYNENSFTESLVGIIKSSFLEPIISYICLYNSSANFLCITKKNFIDFIKTPWQLKVDEIYALDLCIKYVKKGKKEAFLKAGDVLNTIFYQVLTGMQNIVIAAPDYIGESLIPLKESLQKKHEPHIALLFAFLELFKYFQGNINELTKKHLDFFYEEVLKMVPKEAVPDMAHIVFEVANHQDAYLLKKNLLLKDGKDLNKQDIQFGLNQEIVIDKAQVNDLRTLSLCPIKNKKEDEYIEGVYMAPIANKADGKKKDFKDNQPKNWPTLGSKYSKYILEGKEIPEHYPKARLGFALASPVLLLQEGKRSIKIVLNCGLVFQNDEERESITSCLPEFITASNSNVEPLFKVWFSGEKEWVQATPTIIAKNPPGKIEFEINVTLKPEIEPVTFFDESVLNEKINLKESQPVVKIELNEDVEIECDIPSSDINCCLRKKDIESPQNKVSPYNFLKCLKLIDADIDVKVCGVKNLIVQNDEGTLDIKSQLFPFGLRPEVPGFDPMNQLEPPEGTPKCGENPDDNNASCFGSSFYIGSKEVLFKKWDSIRVNLEWKDKPDSFNDYYKAYLKKEKDLGVPTDINKLGLDEDDFHLRIGKLKDGTWNNLSKINLFEKTVAAFGGLTCEMTKYGWEVENKGVNSFVDYNQPIDVFKNSLNGFLRFTLADQDFLHKEYPFVLARQMLAYANIEANGGKKLTDAIYIEESGKTVVHPFLDFLSLGIEEVLTGLSDELQKIHDAVEAAIEFLQDDTALLASVENVKTQLTTISTSIATFLGNPFDLPAIITFLGDIGTSIQDLTTGTGAANQALSDVVGFIANALLELRLDGLALDTYIDNLKGSFDDFYDVLDNTNILKFFNSNAYQALIPNEPWTPIIKNLYIDYSASAEKQNMDIIHLYPYENTSKYEAIEQNPTLFPYFDAEGTLFIGIENITKGGNLSILFQLAEATANSELERAKIDWHYLSENEWKPLAYDFDIISDETDGFTVSGIVTVAVPDDINNDGNTIMPDPLYWIRASSPKNVKATAEIIGVHTQAVKTSARFSELSDKSRLENELAPGSISKLVEGDFNVKKVAQIYPAFGGRKPEAEGHFYTRVSEHLKHKGRALMLNDYEKIVLEGFPEIYKAKCITHTMGLSAISYERDLEIAPGYVVVTVIPDLTKLKSGNLQEPKIPISLLEKIGDHIRKRTSPFARLKVMNPRFEYVDVTISVRLHRGKSDDFYKQKLKDDIHLFLAPWSLGDSEKLAFGQAVLFSDIVGFVEQLEYIDFISELELVGPCGQTGSIIKPLTARSVLTGGTLCVDTNKEICPEDNECRDIEPLTLINPIN</sequence>
<comment type="caution">
    <text evidence="1">The sequence shown here is derived from an EMBL/GenBank/DDBJ whole genome shotgun (WGS) entry which is preliminary data.</text>
</comment>
<keyword evidence="2" id="KW-1185">Reference proteome</keyword>
<name>A0ACC5U7F1_9FLAO</name>
<dbReference type="Proteomes" id="UP001647509">
    <property type="component" value="Unassembled WGS sequence"/>
</dbReference>